<feature type="non-terminal residue" evidence="1">
    <location>
        <position position="577"/>
    </location>
</feature>
<gene>
    <name evidence="1" type="ORF">DHETER_LOCUS2801</name>
</gene>
<comment type="caution">
    <text evidence="1">The sequence shown here is derived from an EMBL/GenBank/DDBJ whole genome shotgun (WGS) entry which is preliminary data.</text>
</comment>
<reference evidence="1" key="1">
    <citation type="submission" date="2021-06" db="EMBL/GenBank/DDBJ databases">
        <authorList>
            <person name="Kallberg Y."/>
            <person name="Tangrot J."/>
            <person name="Rosling A."/>
        </authorList>
    </citation>
    <scope>NUCLEOTIDE SEQUENCE</scope>
    <source>
        <strain evidence="1">IL203A</strain>
    </source>
</reference>
<protein>
    <submittedName>
        <fullName evidence="1">16561_t:CDS:1</fullName>
    </submittedName>
</protein>
<proteinExistence type="predicted"/>
<name>A0ACA9KVP8_9GLOM</name>
<accession>A0ACA9KVP8</accession>
<keyword evidence="2" id="KW-1185">Reference proteome</keyword>
<evidence type="ECO:0000313" key="2">
    <source>
        <dbReference type="Proteomes" id="UP000789702"/>
    </source>
</evidence>
<sequence>MNLEEITLDLPKVQEPKKLDVLIHVGNPPNSATIKENSEILKDRCEYFRTHLNDELAKTKDGLMVINLPSISPEVFYFILDYIRDGWKTFGCRQDDGKNTLDRLIALEELGIQELLTPGQEYLVKNQSGWIRDNFALVYKTTAKIPSLDILRKYVLGILRQQPRLLLNPKDIKHLEKEVLIWLLKKEDVQMDELEIWQNVVFWGIGQNPSLGPKISSWTSEEMNLFGETIGPCLQLIRFEHISNEDFCRIVLPFQRFLSPEQQRPPRINSSEDTLNSGGSFPRLTRPRRTAFIDSNIISISHAALIASWIKHKPSINSQVRTNLKFQKPSSIPYSFQLLYRASRDGFSTKVFHKCVDNCLNPTFTIIKLKLSSQIIGGFTSKSWQSPPLNLSKIVNDHESFIFSLCDPSGDEKFADFSRPKSGYYPYMFSSKYIYYGKNAIKLNKSRPSFGRTDLQIRDDGVCFCKVCDYDKAITWGSGKFEMEECEISCIPRIALLNHTNRHITGACLIRTSLRSRDYIKCLHEPLDNFHMYFVKQRNKQPRSCTMWTIQSCFIVNEQPNREGYNLSSEFEQHSNP</sequence>
<organism evidence="1 2">
    <name type="scientific">Dentiscutata heterogama</name>
    <dbReference type="NCBI Taxonomy" id="1316150"/>
    <lineage>
        <taxon>Eukaryota</taxon>
        <taxon>Fungi</taxon>
        <taxon>Fungi incertae sedis</taxon>
        <taxon>Mucoromycota</taxon>
        <taxon>Glomeromycotina</taxon>
        <taxon>Glomeromycetes</taxon>
        <taxon>Diversisporales</taxon>
        <taxon>Gigasporaceae</taxon>
        <taxon>Dentiscutata</taxon>
    </lineage>
</organism>
<dbReference type="Proteomes" id="UP000789702">
    <property type="component" value="Unassembled WGS sequence"/>
</dbReference>
<evidence type="ECO:0000313" key="1">
    <source>
        <dbReference type="EMBL" id="CAG8496423.1"/>
    </source>
</evidence>
<dbReference type="EMBL" id="CAJVPU010002185">
    <property type="protein sequence ID" value="CAG8496423.1"/>
    <property type="molecule type" value="Genomic_DNA"/>
</dbReference>